<accession>A0A074TF99</accession>
<keyword evidence="2" id="KW-1185">Reference proteome</keyword>
<evidence type="ECO:0000313" key="1">
    <source>
        <dbReference type="EMBL" id="KEP68815.1"/>
    </source>
</evidence>
<sequence>MLVLKAKIEDEVKIGDATVTVERDQLVIRLPPEAGFRMGDSVFQANRVNGYMRFLIDAPSQIPVRHTKRTDLNT</sequence>
<protein>
    <submittedName>
        <fullName evidence="1">Uncharacterized protein</fullName>
    </submittedName>
</protein>
<reference evidence="1 2" key="1">
    <citation type="submission" date="2014-03" db="EMBL/GenBank/DDBJ databases">
        <title>The draft genome sequence of Thioclava dalianensis DLFJ1-1.</title>
        <authorList>
            <person name="Lai Q."/>
            <person name="Shao Z."/>
        </authorList>
    </citation>
    <scope>NUCLEOTIDE SEQUENCE [LARGE SCALE GENOMIC DNA]</scope>
    <source>
        <strain evidence="1 2">DLFJ1-1</strain>
    </source>
</reference>
<proteinExistence type="predicted"/>
<evidence type="ECO:0000313" key="2">
    <source>
        <dbReference type="Proteomes" id="UP000027725"/>
    </source>
</evidence>
<dbReference type="Proteomes" id="UP000027725">
    <property type="component" value="Unassembled WGS sequence"/>
</dbReference>
<name>A0A074TF99_9RHOB</name>
<gene>
    <name evidence="1" type="ORF">DL1_08500</name>
</gene>
<dbReference type="STRING" id="1185766.SAMN05216224_10687"/>
<comment type="caution">
    <text evidence="1">The sequence shown here is derived from an EMBL/GenBank/DDBJ whole genome shotgun (WGS) entry which is preliminary data.</text>
</comment>
<organism evidence="1 2">
    <name type="scientific">Thioclava dalianensis</name>
    <dbReference type="NCBI Taxonomy" id="1185766"/>
    <lineage>
        <taxon>Bacteria</taxon>
        <taxon>Pseudomonadati</taxon>
        <taxon>Pseudomonadota</taxon>
        <taxon>Alphaproteobacteria</taxon>
        <taxon>Rhodobacterales</taxon>
        <taxon>Paracoccaceae</taxon>
        <taxon>Thioclava</taxon>
    </lineage>
</organism>
<dbReference type="EMBL" id="JHEH01000023">
    <property type="protein sequence ID" value="KEP68815.1"/>
    <property type="molecule type" value="Genomic_DNA"/>
</dbReference>
<dbReference type="AlphaFoldDB" id="A0A074TF99"/>